<evidence type="ECO:0000313" key="1">
    <source>
        <dbReference type="EMBL" id="OMO85528.1"/>
    </source>
</evidence>
<keyword evidence="2" id="KW-1185">Reference proteome</keyword>
<dbReference type="EMBL" id="AWUE01017697">
    <property type="protein sequence ID" value="OMO85528.1"/>
    <property type="molecule type" value="Genomic_DNA"/>
</dbReference>
<sequence>MEGVCLWGGKLRALEIGKSEMSEGVWRCGGGESFFQWPRDKMKTIERGLCSHLAFLQREVLEEIRVKRRGKGLWRESRDE</sequence>
<evidence type="ECO:0000313" key="2">
    <source>
        <dbReference type="Proteomes" id="UP000187203"/>
    </source>
</evidence>
<gene>
    <name evidence="1" type="ORF">COLO4_21583</name>
</gene>
<proteinExistence type="predicted"/>
<comment type="caution">
    <text evidence="1">The sequence shown here is derived from an EMBL/GenBank/DDBJ whole genome shotgun (WGS) entry which is preliminary data.</text>
</comment>
<dbReference type="Proteomes" id="UP000187203">
    <property type="component" value="Unassembled WGS sequence"/>
</dbReference>
<accession>A0A1R3ISH0</accession>
<organism evidence="1 2">
    <name type="scientific">Corchorus olitorius</name>
    <dbReference type="NCBI Taxonomy" id="93759"/>
    <lineage>
        <taxon>Eukaryota</taxon>
        <taxon>Viridiplantae</taxon>
        <taxon>Streptophyta</taxon>
        <taxon>Embryophyta</taxon>
        <taxon>Tracheophyta</taxon>
        <taxon>Spermatophyta</taxon>
        <taxon>Magnoliopsida</taxon>
        <taxon>eudicotyledons</taxon>
        <taxon>Gunneridae</taxon>
        <taxon>Pentapetalae</taxon>
        <taxon>rosids</taxon>
        <taxon>malvids</taxon>
        <taxon>Malvales</taxon>
        <taxon>Malvaceae</taxon>
        <taxon>Grewioideae</taxon>
        <taxon>Apeibeae</taxon>
        <taxon>Corchorus</taxon>
    </lineage>
</organism>
<protein>
    <submittedName>
        <fullName evidence="1">Uncharacterized protein</fullName>
    </submittedName>
</protein>
<dbReference type="AlphaFoldDB" id="A0A1R3ISH0"/>
<name>A0A1R3ISH0_9ROSI</name>
<reference evidence="2" key="1">
    <citation type="submission" date="2013-09" db="EMBL/GenBank/DDBJ databases">
        <title>Corchorus olitorius genome sequencing.</title>
        <authorList>
            <person name="Alam M."/>
            <person name="Haque M.S."/>
            <person name="Islam M.S."/>
            <person name="Emdad E.M."/>
            <person name="Islam M.M."/>
            <person name="Ahmed B."/>
            <person name="Halim A."/>
            <person name="Hossen Q.M.M."/>
            <person name="Hossain M.Z."/>
            <person name="Ahmed R."/>
            <person name="Khan M.M."/>
            <person name="Islam R."/>
            <person name="Rashid M.M."/>
            <person name="Khan S.A."/>
            <person name="Rahman M.S."/>
            <person name="Alam M."/>
            <person name="Yahiya A.S."/>
            <person name="Khan M.S."/>
            <person name="Azam M.S."/>
            <person name="Haque T."/>
            <person name="Lashkar M.Z.H."/>
            <person name="Akhand A.I."/>
            <person name="Morshed G."/>
            <person name="Roy S."/>
            <person name="Uddin K.S."/>
            <person name="Rabeya T."/>
            <person name="Hossain A.S."/>
            <person name="Chowdhury A."/>
            <person name="Snigdha A.R."/>
            <person name="Mortoza M.S."/>
            <person name="Matin S.A."/>
            <person name="Hoque S.M.E."/>
            <person name="Islam M.K."/>
            <person name="Roy D.K."/>
            <person name="Haider R."/>
            <person name="Moosa M.M."/>
            <person name="Elias S.M."/>
            <person name="Hasan A.M."/>
            <person name="Jahan S."/>
            <person name="Shafiuddin M."/>
            <person name="Mahmood N."/>
            <person name="Shommy N.S."/>
        </authorList>
    </citation>
    <scope>NUCLEOTIDE SEQUENCE [LARGE SCALE GENOMIC DNA]</scope>
    <source>
        <strain evidence="2">cv. O-4</strain>
    </source>
</reference>